<dbReference type="Proteomes" id="UP000557872">
    <property type="component" value="Unassembled WGS sequence"/>
</dbReference>
<keyword evidence="9" id="KW-0645">Protease</keyword>
<feature type="transmembrane region" description="Helical" evidence="7">
    <location>
        <begin position="307"/>
        <end position="327"/>
    </location>
</feature>
<feature type="transmembrane region" description="Helical" evidence="7">
    <location>
        <begin position="188"/>
        <end position="206"/>
    </location>
</feature>
<dbReference type="InterPro" id="IPR050925">
    <property type="entry name" value="Rhomboid_protease_S54"/>
</dbReference>
<dbReference type="Gene3D" id="1.20.1540.10">
    <property type="entry name" value="Rhomboid-like"/>
    <property type="match status" value="1"/>
</dbReference>
<organism evidence="9 10">
    <name type="scientific">Oceaniferula marina</name>
    <dbReference type="NCBI Taxonomy" id="2748318"/>
    <lineage>
        <taxon>Bacteria</taxon>
        <taxon>Pseudomonadati</taxon>
        <taxon>Verrucomicrobiota</taxon>
        <taxon>Verrucomicrobiia</taxon>
        <taxon>Verrucomicrobiales</taxon>
        <taxon>Verrucomicrobiaceae</taxon>
        <taxon>Oceaniferula</taxon>
    </lineage>
</organism>
<dbReference type="GO" id="GO:0016020">
    <property type="term" value="C:membrane"/>
    <property type="evidence" value="ECO:0007669"/>
    <property type="project" value="UniProtKB-SubCell"/>
</dbReference>
<dbReference type="GO" id="GO:0006508">
    <property type="term" value="P:proteolysis"/>
    <property type="evidence" value="ECO:0007669"/>
    <property type="project" value="UniProtKB-KW"/>
</dbReference>
<dbReference type="InterPro" id="IPR035952">
    <property type="entry name" value="Rhomboid-like_sf"/>
</dbReference>
<keyword evidence="4" id="KW-0378">Hydrolase</keyword>
<dbReference type="Pfam" id="PF01694">
    <property type="entry name" value="Rhomboid"/>
    <property type="match status" value="1"/>
</dbReference>
<dbReference type="GO" id="GO:0004252">
    <property type="term" value="F:serine-type endopeptidase activity"/>
    <property type="evidence" value="ECO:0007669"/>
    <property type="project" value="InterPro"/>
</dbReference>
<evidence type="ECO:0000256" key="4">
    <source>
        <dbReference type="ARBA" id="ARBA00022801"/>
    </source>
</evidence>
<feature type="transmembrane region" description="Helical" evidence="7">
    <location>
        <begin position="363"/>
        <end position="382"/>
    </location>
</feature>
<dbReference type="SUPFAM" id="SSF144091">
    <property type="entry name" value="Rhomboid-like"/>
    <property type="match status" value="1"/>
</dbReference>
<feature type="transmembrane region" description="Helical" evidence="7">
    <location>
        <begin position="100"/>
        <end position="119"/>
    </location>
</feature>
<keyword evidence="10" id="KW-1185">Reference proteome</keyword>
<accession>A0A851G9R1</accession>
<evidence type="ECO:0000313" key="9">
    <source>
        <dbReference type="EMBL" id="NWK54343.1"/>
    </source>
</evidence>
<evidence type="ECO:0000313" key="10">
    <source>
        <dbReference type="Proteomes" id="UP000557872"/>
    </source>
</evidence>
<dbReference type="PANTHER" id="PTHR43731:SF14">
    <property type="entry name" value="PRESENILIN-ASSOCIATED RHOMBOID-LIKE PROTEIN, MITOCHONDRIAL"/>
    <property type="match status" value="1"/>
</dbReference>
<evidence type="ECO:0000256" key="2">
    <source>
        <dbReference type="ARBA" id="ARBA00009045"/>
    </source>
</evidence>
<feature type="transmembrane region" description="Helical" evidence="7">
    <location>
        <begin position="282"/>
        <end position="301"/>
    </location>
</feature>
<evidence type="ECO:0000256" key="3">
    <source>
        <dbReference type="ARBA" id="ARBA00022692"/>
    </source>
</evidence>
<feature type="transmembrane region" description="Helical" evidence="7">
    <location>
        <begin position="251"/>
        <end position="270"/>
    </location>
</feature>
<evidence type="ECO:0000256" key="7">
    <source>
        <dbReference type="SAM" id="Phobius"/>
    </source>
</evidence>
<keyword evidence="3 7" id="KW-0812">Transmembrane</keyword>
<evidence type="ECO:0000256" key="6">
    <source>
        <dbReference type="ARBA" id="ARBA00023136"/>
    </source>
</evidence>
<gene>
    <name evidence="9" type="ORF">HW115_01880</name>
</gene>
<dbReference type="AlphaFoldDB" id="A0A851G9R1"/>
<protein>
    <submittedName>
        <fullName evidence="9">Rhomboid family intramembrane serine protease</fullName>
    </submittedName>
</protein>
<feature type="transmembrane region" description="Helical" evidence="7">
    <location>
        <begin position="134"/>
        <end position="154"/>
    </location>
</feature>
<proteinExistence type="inferred from homology"/>
<dbReference type="PANTHER" id="PTHR43731">
    <property type="entry name" value="RHOMBOID PROTEASE"/>
    <property type="match status" value="1"/>
</dbReference>
<comment type="similarity">
    <text evidence="2">Belongs to the peptidase S54 family.</text>
</comment>
<dbReference type="RefSeq" id="WP_178930879.1">
    <property type="nucleotide sequence ID" value="NZ_JACBAZ010000001.1"/>
</dbReference>
<feature type="transmembrane region" description="Helical" evidence="7">
    <location>
        <begin position="339"/>
        <end position="357"/>
    </location>
</feature>
<evidence type="ECO:0000256" key="1">
    <source>
        <dbReference type="ARBA" id="ARBA00004141"/>
    </source>
</evidence>
<comment type="caution">
    <text evidence="9">The sequence shown here is derived from an EMBL/GenBank/DDBJ whole genome shotgun (WGS) entry which is preliminary data.</text>
</comment>
<dbReference type="InterPro" id="IPR022764">
    <property type="entry name" value="Peptidase_S54_rhomboid_dom"/>
</dbReference>
<feature type="domain" description="Peptidase S54 rhomboid" evidence="8">
    <location>
        <begin position="241"/>
        <end position="378"/>
    </location>
</feature>
<keyword evidence="6 7" id="KW-0472">Membrane</keyword>
<dbReference type="EMBL" id="JACBAZ010000001">
    <property type="protein sequence ID" value="NWK54343.1"/>
    <property type="molecule type" value="Genomic_DNA"/>
</dbReference>
<comment type="subcellular location">
    <subcellularLocation>
        <location evidence="1">Membrane</location>
        <topology evidence="1">Multi-pass membrane protein</topology>
    </subcellularLocation>
</comment>
<sequence>MGQSSKTSGASQTLPVWARRDAFPAKPATSGFGFFDAKGRAHVADDLEDLASKLRSSREGIDLVWTPEHDRLVVPEEVAALHTPIRIRRKLAAERDLSDGLRMGAVFAAVMAWSLWSAWQNSGGQWSSLYSSQVAGVAALLFLIFGLLPLYEGWKTKTHLAKMKHRDMAEDLPDAQFDSWMHRQRIPVTYGLLACLAVCAVVQLVVDMGAAGSGGLKLSILRAGLLKQEGVKYLAAFPDATETWRLMTTPFLHGNIVHLLMNAAGLMYLGRRTECLARWPHLLIVFFMAMWVGGYASFWWYPDRPAVGASGGIMGLLGFLMVFELMHRSLVPRLARRRLIAGVILMGVIGTLGMSFIDNAAHVGGLVAGMVYAAVVFPPSASMHRPKSITRDKIAGFVAGCLILVAALTAVLKMLG</sequence>
<evidence type="ECO:0000256" key="5">
    <source>
        <dbReference type="ARBA" id="ARBA00022989"/>
    </source>
</evidence>
<keyword evidence="5 7" id="KW-1133">Transmembrane helix</keyword>
<feature type="transmembrane region" description="Helical" evidence="7">
    <location>
        <begin position="394"/>
        <end position="415"/>
    </location>
</feature>
<evidence type="ECO:0000259" key="8">
    <source>
        <dbReference type="Pfam" id="PF01694"/>
    </source>
</evidence>
<name>A0A851G9R1_9BACT</name>
<reference evidence="9 10" key="1">
    <citation type="submission" date="2020-07" db="EMBL/GenBank/DDBJ databases">
        <title>Roseicoccus Jingziensis gen. nov., sp. nov., isolated from coastal seawater.</title>
        <authorList>
            <person name="Feng X."/>
        </authorList>
    </citation>
    <scope>NUCLEOTIDE SEQUENCE [LARGE SCALE GENOMIC DNA]</scope>
    <source>
        <strain evidence="9 10">N1E253</strain>
    </source>
</reference>